<dbReference type="GeneID" id="35767214"/>
<proteinExistence type="predicted"/>
<evidence type="ECO:0000313" key="1">
    <source>
        <dbReference type="EMBL" id="MCY3052391.1"/>
    </source>
</evidence>
<dbReference type="Proteomes" id="UP000594771">
    <property type="component" value="Chromosome"/>
</dbReference>
<accession>A0A0X8FEP5</accession>
<dbReference type="KEGG" id="aun:AWM73_05305"/>
<dbReference type="Pfam" id="PF05717">
    <property type="entry name" value="TnpB_IS66"/>
    <property type="match status" value="1"/>
</dbReference>
<keyword evidence="5" id="KW-1185">Reference proteome</keyword>
<sequence length="116" mass="14087">MIINMDDLHHIYIAYGKTDLRKGIDSLTTIVQEDFKMDPFSQSLFLFCGNRNDRFKALYWDGSGFWLFYKRFEDGKMQWPKSHRELKQISKQQWQWLLEGFSIESSVRKTQKKKFY</sequence>
<dbReference type="InterPro" id="IPR008878">
    <property type="entry name" value="Transposase_IS66_Orf2"/>
</dbReference>
<dbReference type="EMBL" id="CP065662">
    <property type="protein sequence ID" value="QPS00716.1"/>
    <property type="molecule type" value="Genomic_DNA"/>
</dbReference>
<dbReference type="NCBIfam" id="NF033819">
    <property type="entry name" value="IS66_TnpB"/>
    <property type="match status" value="1"/>
</dbReference>
<evidence type="ECO:0000313" key="2">
    <source>
        <dbReference type="EMBL" id="QPS00716.1"/>
    </source>
</evidence>
<dbReference type="OrthoDB" id="4956084at2"/>
<evidence type="ECO:0000313" key="4">
    <source>
        <dbReference type="Proteomes" id="UP000594771"/>
    </source>
</evidence>
<reference evidence="1" key="2">
    <citation type="submission" date="2022-09" db="EMBL/GenBank/DDBJ databases">
        <title>Aerococcus urinae taxonomy study.</title>
        <authorList>
            <person name="Christensen J."/>
            <person name="Senneby E."/>
        </authorList>
    </citation>
    <scope>NUCLEOTIDE SEQUENCE</scope>
    <source>
        <strain evidence="1">NLD-066-U95</strain>
    </source>
</reference>
<dbReference type="EMBL" id="CP065662">
    <property type="protein sequence ID" value="QPS01076.1"/>
    <property type="molecule type" value="Genomic_DNA"/>
</dbReference>
<dbReference type="RefSeq" id="WP_060778064.1">
    <property type="nucleotide sequence ID" value="NZ_CAJHLF010000023.1"/>
</dbReference>
<dbReference type="PANTHER" id="PTHR36455:SF1">
    <property type="entry name" value="BLR8292 PROTEIN"/>
    <property type="match status" value="1"/>
</dbReference>
<dbReference type="KEGG" id="aun:AWM73_03220"/>
<dbReference type="EMBL" id="JAOTML010000001">
    <property type="protein sequence ID" value="MCY3052391.1"/>
    <property type="molecule type" value="Genomic_DNA"/>
</dbReference>
<name>A0A0X8FEP5_9LACT</name>
<protein>
    <submittedName>
        <fullName evidence="2">IS66 family insertion sequence element accessory protein TnpB</fullName>
    </submittedName>
</protein>
<organism evidence="2 4">
    <name type="scientific">Aerococcus urinae</name>
    <dbReference type="NCBI Taxonomy" id="1376"/>
    <lineage>
        <taxon>Bacteria</taxon>
        <taxon>Bacillati</taxon>
        <taxon>Bacillota</taxon>
        <taxon>Bacilli</taxon>
        <taxon>Lactobacillales</taxon>
        <taxon>Aerococcaceae</taxon>
        <taxon>Aerococcus</taxon>
    </lineage>
</organism>
<dbReference type="AlphaFoldDB" id="A0A0X8FEP5"/>
<dbReference type="Proteomes" id="UP001069145">
    <property type="component" value="Unassembled WGS sequence"/>
</dbReference>
<evidence type="ECO:0000313" key="5">
    <source>
        <dbReference type="Proteomes" id="UP001069145"/>
    </source>
</evidence>
<reference evidence="2 4" key="1">
    <citation type="submission" date="2020-12" db="EMBL/GenBank/DDBJ databases">
        <title>FDA dAtabase for Regulatory Grade micrObial Sequences (FDA-ARGOS): Supporting development and validation of Infectious Disease Dx tests.</title>
        <authorList>
            <person name="Sproer C."/>
            <person name="Gronow S."/>
            <person name="Severitt S."/>
            <person name="Schroder I."/>
            <person name="Tallon L."/>
            <person name="Sadzewicz L."/>
            <person name="Zhao X."/>
            <person name="Boylan J."/>
            <person name="Ott S."/>
            <person name="Bowen H."/>
            <person name="Vavikolanu K."/>
            <person name="Mehta A."/>
            <person name="Aluvathingal J."/>
            <person name="Nadendla S."/>
            <person name="Lowell S."/>
            <person name="Myers T."/>
            <person name="Yan Y."/>
            <person name="Sichtig H."/>
        </authorList>
    </citation>
    <scope>NUCLEOTIDE SEQUENCE [LARGE SCALE GENOMIC DNA]</scope>
    <source>
        <strain evidence="2 4">FDAARGOS_911</strain>
    </source>
</reference>
<gene>
    <name evidence="2" type="primary">tnpB</name>
    <name evidence="2" type="ORF">I6G68_04745</name>
    <name evidence="3" type="ORF">I6G68_06825</name>
    <name evidence="1" type="ORF">ODY43_00020</name>
</gene>
<dbReference type="PANTHER" id="PTHR36455">
    <property type="match status" value="1"/>
</dbReference>
<evidence type="ECO:0000313" key="3">
    <source>
        <dbReference type="EMBL" id="QPS01076.1"/>
    </source>
</evidence>